<dbReference type="Pfam" id="PF01957">
    <property type="entry name" value="NfeD"/>
    <property type="match status" value="1"/>
</dbReference>
<feature type="transmembrane region" description="Helical" evidence="5">
    <location>
        <begin position="250"/>
        <end position="269"/>
    </location>
</feature>
<dbReference type="PANTHER" id="PTHR33507:SF3">
    <property type="entry name" value="INNER MEMBRANE PROTEIN YBBJ"/>
    <property type="match status" value="1"/>
</dbReference>
<feature type="domain" description="NfeD integral membrane" evidence="7">
    <location>
        <begin position="231"/>
        <end position="344"/>
    </location>
</feature>
<reference evidence="9 10" key="1">
    <citation type="journal article" date="2011" name="EMBO J.">
        <title>Structural diversity of bacterial flagellar motors.</title>
        <authorList>
            <person name="Chen S."/>
            <person name="Beeby M."/>
            <person name="Murphy G.E."/>
            <person name="Leadbetter J.R."/>
            <person name="Hendrixson D.R."/>
            <person name="Briegel A."/>
            <person name="Li Z."/>
            <person name="Shi J."/>
            <person name="Tocheva E.I."/>
            <person name="Muller A."/>
            <person name="Dobro M.J."/>
            <person name="Jensen G.J."/>
        </authorList>
    </citation>
    <scope>NUCLEOTIDE SEQUENCE [LARGE SCALE GENOMIC DNA]</scope>
    <source>
        <strain evidence="9 10">DSM 6540</strain>
    </source>
</reference>
<dbReference type="InterPro" id="IPR012340">
    <property type="entry name" value="NA-bd_OB-fold"/>
</dbReference>
<dbReference type="STRING" id="1009370.ALO_13699"/>
<dbReference type="Pfam" id="PF25145">
    <property type="entry name" value="NfeD1b_N"/>
    <property type="match status" value="1"/>
</dbReference>
<evidence type="ECO:0000256" key="4">
    <source>
        <dbReference type="ARBA" id="ARBA00023136"/>
    </source>
</evidence>
<dbReference type="AlphaFoldDB" id="F7NKX1"/>
<comment type="caution">
    <text evidence="9">The sequence shown here is derived from an EMBL/GenBank/DDBJ whole genome shotgun (WGS) entry which is preliminary data.</text>
</comment>
<keyword evidence="4 5" id="KW-0472">Membrane</keyword>
<evidence type="ECO:0000259" key="7">
    <source>
        <dbReference type="Pfam" id="PF24961"/>
    </source>
</evidence>
<dbReference type="PANTHER" id="PTHR33507">
    <property type="entry name" value="INNER MEMBRANE PROTEIN YBBJ"/>
    <property type="match status" value="1"/>
</dbReference>
<evidence type="ECO:0000256" key="5">
    <source>
        <dbReference type="SAM" id="Phobius"/>
    </source>
</evidence>
<evidence type="ECO:0000259" key="6">
    <source>
        <dbReference type="Pfam" id="PF01957"/>
    </source>
</evidence>
<evidence type="ECO:0000256" key="2">
    <source>
        <dbReference type="ARBA" id="ARBA00022692"/>
    </source>
</evidence>
<comment type="subcellular location">
    <subcellularLocation>
        <location evidence="1">Membrane</location>
        <topology evidence="1">Multi-pass membrane protein</topology>
    </subcellularLocation>
</comment>
<evidence type="ECO:0000256" key="1">
    <source>
        <dbReference type="ARBA" id="ARBA00004141"/>
    </source>
</evidence>
<dbReference type="InterPro" id="IPR056739">
    <property type="entry name" value="NfeD_membrane"/>
</dbReference>
<dbReference type="InterPro" id="IPR002810">
    <property type="entry name" value="NfeD-like_C"/>
</dbReference>
<feature type="transmembrane region" description="Helical" evidence="5">
    <location>
        <begin position="275"/>
        <end position="293"/>
    </location>
</feature>
<dbReference type="eggNOG" id="COG1030">
    <property type="taxonomic scope" value="Bacteria"/>
</dbReference>
<proteinExistence type="predicted"/>
<protein>
    <submittedName>
        <fullName evidence="9">YqeZ</fullName>
    </submittedName>
</protein>
<evidence type="ECO:0000313" key="9">
    <source>
        <dbReference type="EMBL" id="EGO63314.1"/>
    </source>
</evidence>
<evidence type="ECO:0000256" key="3">
    <source>
        <dbReference type="ARBA" id="ARBA00022989"/>
    </source>
</evidence>
<accession>F7NKX1</accession>
<dbReference type="Gene3D" id="3.90.226.10">
    <property type="entry name" value="2-enoyl-CoA Hydratase, Chain A, domain 1"/>
    <property type="match status" value="1"/>
</dbReference>
<keyword evidence="2 5" id="KW-0812">Transmembrane</keyword>
<organism evidence="9 10">
    <name type="scientific">Acetonema longum DSM 6540</name>
    <dbReference type="NCBI Taxonomy" id="1009370"/>
    <lineage>
        <taxon>Bacteria</taxon>
        <taxon>Bacillati</taxon>
        <taxon>Bacillota</taxon>
        <taxon>Negativicutes</taxon>
        <taxon>Acetonemataceae</taxon>
        <taxon>Acetonema</taxon>
    </lineage>
</organism>
<dbReference type="SUPFAM" id="SSF52096">
    <property type="entry name" value="ClpP/crotonase"/>
    <property type="match status" value="1"/>
</dbReference>
<dbReference type="CDD" id="cd07021">
    <property type="entry name" value="Clp_protease_NfeD_like"/>
    <property type="match status" value="1"/>
</dbReference>
<gene>
    <name evidence="9" type="ORF">ALO_13699</name>
</gene>
<feature type="transmembrane region" description="Helical" evidence="5">
    <location>
        <begin position="325"/>
        <end position="347"/>
    </location>
</feature>
<dbReference type="InterPro" id="IPR052165">
    <property type="entry name" value="Membrane_assoc_protease"/>
</dbReference>
<keyword evidence="3 5" id="KW-1133">Transmembrane helix</keyword>
<sequence length="443" mass="47338">MRIKRFLRFFSLVSLWLALLFLPYPGYAEQRPVIVIQIKGEIDAGQAALVQRAYHEAKDRNAQAVLMEIDTFGGAVDAAVQIRDVVIDSPLETIVYIKNRAWSAGALISLSHKHIAIAPGGSIGAAEPIPTTEKTVAALKAEFAATASKTGRNAQVAEAMVDKSLGYPGYVEPGKILALTDYQAKEVGYADLIASERATVLAHYSLGDVPVIEHVLGWQERAAGLLSNPTVKSLLLSVLFLAVMTEIKTAGMGVAAIVGLVAAGLFFGSQWITGLAGWLEILLFLLGIVFVLFELYTPGLGLFGITGVGCILVSLFLTLGGGLGALNILAVSIIISLLLFLLILRFLPSSRLWAKMVLKESEDTQSGYVSGIDYSIYLGRTGKALTLLRPAGTVEIDGVQLDVISGGQFINPGSIVKVVDVSANRIVVKPLPHTNTINEEEQN</sequence>
<dbReference type="RefSeq" id="WP_004096681.1">
    <property type="nucleotide sequence ID" value="NZ_AFGF01000121.1"/>
</dbReference>
<dbReference type="Proteomes" id="UP000003240">
    <property type="component" value="Unassembled WGS sequence"/>
</dbReference>
<feature type="transmembrane region" description="Helical" evidence="5">
    <location>
        <begin position="300"/>
        <end position="319"/>
    </location>
</feature>
<evidence type="ECO:0000259" key="8">
    <source>
        <dbReference type="Pfam" id="PF25145"/>
    </source>
</evidence>
<dbReference type="InterPro" id="IPR056738">
    <property type="entry name" value="NfeD1b_N"/>
</dbReference>
<keyword evidence="10" id="KW-1185">Reference proteome</keyword>
<dbReference type="Gene3D" id="2.40.50.140">
    <property type="entry name" value="Nucleic acid-binding proteins"/>
    <property type="match status" value="1"/>
</dbReference>
<dbReference type="InterPro" id="IPR029045">
    <property type="entry name" value="ClpP/crotonase-like_dom_sf"/>
</dbReference>
<feature type="domain" description="NfeD-like C-terminal" evidence="6">
    <location>
        <begin position="377"/>
        <end position="430"/>
    </location>
</feature>
<dbReference type="GO" id="GO:0005886">
    <property type="term" value="C:plasma membrane"/>
    <property type="evidence" value="ECO:0007669"/>
    <property type="project" value="TreeGrafter"/>
</dbReference>
<evidence type="ECO:0000313" key="10">
    <source>
        <dbReference type="Proteomes" id="UP000003240"/>
    </source>
</evidence>
<dbReference type="EMBL" id="AFGF01000121">
    <property type="protein sequence ID" value="EGO63314.1"/>
    <property type="molecule type" value="Genomic_DNA"/>
</dbReference>
<dbReference type="Pfam" id="PF24961">
    <property type="entry name" value="NfeD_membrane"/>
    <property type="match status" value="1"/>
</dbReference>
<feature type="domain" description="NfeD1b N-terminal" evidence="8">
    <location>
        <begin position="33"/>
        <end position="211"/>
    </location>
</feature>
<name>F7NKX1_9FIRM</name>